<proteinExistence type="predicted"/>
<evidence type="ECO:0000313" key="2">
    <source>
        <dbReference type="Proteomes" id="UP000006742"/>
    </source>
</evidence>
<dbReference type="AlphaFoldDB" id="D6ZIM1"/>
<accession>D6ZIM1</accession>
<reference evidence="2" key="1">
    <citation type="submission" date="2010-03" db="EMBL/GenBank/DDBJ databases">
        <title>Complete sequence of Mobiluncus curtisii ATCC 43063.</title>
        <authorList>
            <person name="Muzny D."/>
            <person name="Qin X."/>
            <person name="Deng J."/>
            <person name="Jiang H."/>
            <person name="Liu Y."/>
            <person name="Qu J."/>
            <person name="Song X.-Z."/>
            <person name="Zhang L."/>
            <person name="Thornton R."/>
            <person name="Coyle M."/>
            <person name="Francisco L."/>
            <person name="Jackson L."/>
            <person name="Javaid M."/>
            <person name="Korchina V."/>
            <person name="Kovar C."/>
            <person name="Mata R."/>
            <person name="Mathew T."/>
            <person name="Ngo R."/>
            <person name="Nguyen L."/>
            <person name="Nguyen N."/>
            <person name="Okwuonu G."/>
            <person name="Ongeri F."/>
            <person name="Pham C."/>
            <person name="Simmons D."/>
            <person name="Wilczek-Boney K."/>
            <person name="Hale W."/>
            <person name="Jakkamsetti A."/>
            <person name="Pham P."/>
            <person name="Ruth R."/>
            <person name="San Lucas F."/>
            <person name="Warren J."/>
            <person name="Zhang J."/>
            <person name="Zhao Z."/>
            <person name="Zhou C."/>
            <person name="Zhu D."/>
            <person name="Lee S."/>
            <person name="Bess C."/>
            <person name="Blankenburg K."/>
            <person name="Forbes L."/>
            <person name="Fu Q."/>
            <person name="Gubbala S."/>
            <person name="Hirani K."/>
            <person name="Jayaseelan J.C."/>
            <person name="Lara F."/>
            <person name="Munidasa M."/>
            <person name="Palculict T."/>
            <person name="Patil S."/>
            <person name="Pu L.-L."/>
            <person name="Saada N."/>
            <person name="Tang L."/>
            <person name="Weissenberger G."/>
            <person name="Zhu Y."/>
            <person name="Hemphill L."/>
            <person name="Shang Y."/>
            <person name="Youmans B."/>
            <person name="Ayvaz T."/>
            <person name="Ross M."/>
            <person name="Santibanez J."/>
            <person name="Aqrawi P."/>
            <person name="Gross S."/>
            <person name="Joshi V."/>
            <person name="Fowler G."/>
            <person name="Nazareth L."/>
            <person name="Reid J."/>
            <person name="Worley K."/>
            <person name="Petrosino J."/>
            <person name="Highlander S."/>
            <person name="Gibbs R."/>
            <person name="Gibbs R."/>
        </authorList>
    </citation>
    <scope>NUCLEOTIDE SEQUENCE [LARGE SCALE GENOMIC DNA]</scope>
    <source>
        <strain evidence="2">ATCC 43063 / DSM 2711 / V125</strain>
    </source>
</reference>
<organism evidence="1 2">
    <name type="scientific">Mobiluncus curtisii (strain ATCC 43063 / DSM 2711 / V125)</name>
    <name type="common">Falcivibrio vaginalis</name>
    <dbReference type="NCBI Taxonomy" id="548479"/>
    <lineage>
        <taxon>Bacteria</taxon>
        <taxon>Bacillati</taxon>
        <taxon>Actinomycetota</taxon>
        <taxon>Actinomycetes</taxon>
        <taxon>Actinomycetales</taxon>
        <taxon>Actinomycetaceae</taxon>
        <taxon>Mobiluncus</taxon>
    </lineage>
</organism>
<name>D6ZIM1_MOBCV</name>
<protein>
    <submittedName>
        <fullName evidence="1">Uncharacterized protein</fullName>
    </submittedName>
</protein>
<keyword evidence="2" id="KW-1185">Reference proteome</keyword>
<dbReference type="KEGG" id="mcu:HMPREF0573_10251"/>
<gene>
    <name evidence="1" type="ordered locus">HMPREF0573_10251</name>
</gene>
<dbReference type="Proteomes" id="UP000006742">
    <property type="component" value="Chromosome"/>
</dbReference>
<dbReference type="AntiFam" id="ANF00057">
    <property type="entry name" value="Translation of E. coli type CRISPR repeat"/>
</dbReference>
<evidence type="ECO:0000313" key="1">
    <source>
        <dbReference type="EMBL" id="ADI66570.1"/>
    </source>
</evidence>
<dbReference type="HOGENOM" id="CLU_3045454_0_0_11"/>
<sequence>MRGPLELLENQVRAARLIPASAGTTAVAAWVESLPWAHPRECGDHVRVLDPAGS</sequence>
<dbReference type="EMBL" id="CP001992">
    <property type="protein sequence ID" value="ADI66570.1"/>
    <property type="molecule type" value="Genomic_DNA"/>
</dbReference>